<proteinExistence type="predicted"/>
<protein>
    <recommendedName>
        <fullName evidence="3">WD40 repeat protein</fullName>
    </recommendedName>
</protein>
<evidence type="ECO:0008006" key="3">
    <source>
        <dbReference type="Google" id="ProtNLM"/>
    </source>
</evidence>
<dbReference type="Proteomes" id="UP000266273">
    <property type="component" value="Unassembled WGS sequence"/>
</dbReference>
<reference evidence="1 2" key="1">
    <citation type="submission" date="2018-08" db="EMBL/GenBank/DDBJ databases">
        <title>Genomic Encyclopedia of Archaeal and Bacterial Type Strains, Phase II (KMG-II): from individual species to whole genera.</title>
        <authorList>
            <person name="Goeker M."/>
        </authorList>
    </citation>
    <scope>NUCLEOTIDE SEQUENCE [LARGE SCALE GENOMIC DNA]</scope>
    <source>
        <strain evidence="1 2">DSM 5002</strain>
    </source>
</reference>
<name>A0A397QBA1_9HYPH</name>
<sequence length="430" mass="47403">MRCGTNKPSRLRRAFSPWLGLVVAVTITVVAVAQVSRASENRDLLKTAPLPVPDYLETVTDPTFSTTFTRVTDPEALFLPGVVCGPKACRHRYSSTQAWNADQSLLLITEGCPGLCFVDGQTYEPLFVRQVSGSHDCKWHPRDPDIMVCVYPSGVSAWNPRSRTWKSLWKTEDYRALVFGPYKGNLSADGDLIVLRGLDAEGKLVAFALDLRDGQKHPDIMLDGLEGENHYATISPSGRYVYVAQRTDDGHEPAYVFTTDGKLIQHWPEHHRPGHGDMTIDADGEDVYVGVSKSEPDKFHVVKRRLSDGAVTSLIPYSNASHISARNIKLPGWVFVSFSGSYANTRKLDYPAPYYQEVVALRIDGSGEVHRLAHTYGADAEYLSEAHGSPSPDGSRVIWASNWGKPGAPVSAFVTTWNPPKATSRTSEAQ</sequence>
<keyword evidence="2" id="KW-1185">Reference proteome</keyword>
<evidence type="ECO:0000313" key="1">
    <source>
        <dbReference type="EMBL" id="RIA55384.1"/>
    </source>
</evidence>
<dbReference type="EMBL" id="QXDF01000001">
    <property type="protein sequence ID" value="RIA55384.1"/>
    <property type="molecule type" value="Genomic_DNA"/>
</dbReference>
<dbReference type="Gene3D" id="2.120.10.30">
    <property type="entry name" value="TolB, C-terminal domain"/>
    <property type="match status" value="1"/>
</dbReference>
<dbReference type="SUPFAM" id="SSF82171">
    <property type="entry name" value="DPP6 N-terminal domain-like"/>
    <property type="match status" value="1"/>
</dbReference>
<dbReference type="InterPro" id="IPR011042">
    <property type="entry name" value="6-blade_b-propeller_TolB-like"/>
</dbReference>
<gene>
    <name evidence="1" type="ORF">BXY53_0447</name>
</gene>
<accession>A0A397QBA1</accession>
<evidence type="ECO:0000313" key="2">
    <source>
        <dbReference type="Proteomes" id="UP000266273"/>
    </source>
</evidence>
<organism evidence="1 2">
    <name type="scientific">Dichotomicrobium thermohalophilum</name>
    <dbReference type="NCBI Taxonomy" id="933063"/>
    <lineage>
        <taxon>Bacteria</taxon>
        <taxon>Pseudomonadati</taxon>
        <taxon>Pseudomonadota</taxon>
        <taxon>Alphaproteobacteria</taxon>
        <taxon>Hyphomicrobiales</taxon>
        <taxon>Hyphomicrobiaceae</taxon>
        <taxon>Dichotomicrobium</taxon>
    </lineage>
</organism>
<dbReference type="AlphaFoldDB" id="A0A397QBA1"/>
<comment type="caution">
    <text evidence="1">The sequence shown here is derived from an EMBL/GenBank/DDBJ whole genome shotgun (WGS) entry which is preliminary data.</text>
</comment>